<keyword evidence="3" id="KW-1185">Reference proteome</keyword>
<dbReference type="EMBL" id="JAAMPC010000013">
    <property type="protein sequence ID" value="KAG2270649.1"/>
    <property type="molecule type" value="Genomic_DNA"/>
</dbReference>
<feature type="compositionally biased region" description="Polar residues" evidence="1">
    <location>
        <begin position="24"/>
        <end position="34"/>
    </location>
</feature>
<gene>
    <name evidence="2" type="ORF">Bca52824_065204</name>
</gene>
<evidence type="ECO:0000313" key="2">
    <source>
        <dbReference type="EMBL" id="KAG2270649.1"/>
    </source>
</evidence>
<sequence>MEIGDDPGFIAVCYSVLGREVESNNEASVDTQPEPSLDDRSDATIDKALDAPIDIDSENDYYQPSFAIHTAIPSKRKIHEWSLMSTMRTTEKKRSLSIVALPWKKKEFSRLPMRLGKRHRSSGNYKPSIDTHHETESDARAEDDADFGYLKPYEFGIFRDLEGQARAMDGRVIHVSKDVTEILAMASGSKD</sequence>
<dbReference type="AlphaFoldDB" id="A0A8X7QHU1"/>
<feature type="compositionally biased region" description="Basic and acidic residues" evidence="1">
    <location>
        <begin position="129"/>
        <end position="141"/>
    </location>
</feature>
<protein>
    <submittedName>
        <fullName evidence="2">Uncharacterized protein</fullName>
    </submittedName>
</protein>
<feature type="region of interest" description="Disordered" evidence="1">
    <location>
        <begin position="23"/>
        <end position="42"/>
    </location>
</feature>
<dbReference type="OrthoDB" id="10483650at2759"/>
<comment type="caution">
    <text evidence="2">The sequence shown here is derived from an EMBL/GenBank/DDBJ whole genome shotgun (WGS) entry which is preliminary data.</text>
</comment>
<feature type="region of interest" description="Disordered" evidence="1">
    <location>
        <begin position="116"/>
        <end position="141"/>
    </location>
</feature>
<proteinExistence type="predicted"/>
<accession>A0A8X7QHU1</accession>
<dbReference type="Proteomes" id="UP000886595">
    <property type="component" value="Unassembled WGS sequence"/>
</dbReference>
<name>A0A8X7QHU1_BRACI</name>
<organism evidence="2 3">
    <name type="scientific">Brassica carinata</name>
    <name type="common">Ethiopian mustard</name>
    <name type="synonym">Abyssinian cabbage</name>
    <dbReference type="NCBI Taxonomy" id="52824"/>
    <lineage>
        <taxon>Eukaryota</taxon>
        <taxon>Viridiplantae</taxon>
        <taxon>Streptophyta</taxon>
        <taxon>Embryophyta</taxon>
        <taxon>Tracheophyta</taxon>
        <taxon>Spermatophyta</taxon>
        <taxon>Magnoliopsida</taxon>
        <taxon>eudicotyledons</taxon>
        <taxon>Gunneridae</taxon>
        <taxon>Pentapetalae</taxon>
        <taxon>rosids</taxon>
        <taxon>malvids</taxon>
        <taxon>Brassicales</taxon>
        <taxon>Brassicaceae</taxon>
        <taxon>Brassiceae</taxon>
        <taxon>Brassica</taxon>
    </lineage>
</organism>
<reference evidence="2 3" key="1">
    <citation type="submission" date="2020-02" db="EMBL/GenBank/DDBJ databases">
        <authorList>
            <person name="Ma Q."/>
            <person name="Huang Y."/>
            <person name="Song X."/>
            <person name="Pei D."/>
        </authorList>
    </citation>
    <scope>NUCLEOTIDE SEQUENCE [LARGE SCALE GENOMIC DNA]</scope>
    <source>
        <strain evidence="2">Sxm20200214</strain>
        <tissue evidence="2">Leaf</tissue>
    </source>
</reference>
<evidence type="ECO:0000256" key="1">
    <source>
        <dbReference type="SAM" id="MobiDB-lite"/>
    </source>
</evidence>
<evidence type="ECO:0000313" key="3">
    <source>
        <dbReference type="Proteomes" id="UP000886595"/>
    </source>
</evidence>